<dbReference type="GO" id="GO:0006886">
    <property type="term" value="P:intracellular protein transport"/>
    <property type="evidence" value="ECO:0007669"/>
    <property type="project" value="InterPro"/>
</dbReference>
<dbReference type="Proteomes" id="UP000318571">
    <property type="component" value="Chromosome 8"/>
</dbReference>
<feature type="region of interest" description="Disordered" evidence="6">
    <location>
        <begin position="1"/>
        <end position="25"/>
    </location>
</feature>
<name>A0A553N6S7_TIGCA</name>
<keyword evidence="4" id="KW-0653">Protein transport</keyword>
<evidence type="ECO:0000256" key="1">
    <source>
        <dbReference type="ARBA" id="ARBA00004308"/>
    </source>
</evidence>
<keyword evidence="3" id="KW-0813">Transport</keyword>
<dbReference type="OMA" id="MAANHET"/>
<dbReference type="GO" id="GO:0030117">
    <property type="term" value="C:membrane coat"/>
    <property type="evidence" value="ECO:0007669"/>
    <property type="project" value="InterPro"/>
</dbReference>
<dbReference type="OrthoDB" id="10254310at2759"/>
<keyword evidence="9" id="KW-1185">Reference proteome</keyword>
<feature type="domain" description="Clathrin/coatomer adaptor adaptin-like N-terminal" evidence="7">
    <location>
        <begin position="98"/>
        <end position="543"/>
    </location>
</feature>
<evidence type="ECO:0000256" key="6">
    <source>
        <dbReference type="SAM" id="MobiDB-lite"/>
    </source>
</evidence>
<comment type="subcellular location">
    <subcellularLocation>
        <location evidence="1">Endomembrane system</location>
    </subcellularLocation>
</comment>
<dbReference type="GO" id="GO:0016192">
    <property type="term" value="P:vesicle-mediated transport"/>
    <property type="evidence" value="ECO:0007669"/>
    <property type="project" value="InterPro"/>
</dbReference>
<evidence type="ECO:0000256" key="5">
    <source>
        <dbReference type="ARBA" id="ARBA00023136"/>
    </source>
</evidence>
<reference evidence="8 9" key="1">
    <citation type="journal article" date="2018" name="Nat. Ecol. Evol.">
        <title>Genomic signatures of mitonuclear coevolution across populations of Tigriopus californicus.</title>
        <authorList>
            <person name="Barreto F.S."/>
            <person name="Watson E.T."/>
            <person name="Lima T.G."/>
            <person name="Willett C.S."/>
            <person name="Edmands S."/>
            <person name="Li W."/>
            <person name="Burton R.S."/>
        </authorList>
    </citation>
    <scope>NUCLEOTIDE SEQUENCE [LARGE SCALE GENOMIC DNA]</scope>
    <source>
        <strain evidence="8 9">San Diego</strain>
    </source>
</reference>
<comment type="caution">
    <text evidence="8">The sequence shown here is derived from an EMBL/GenBank/DDBJ whole genome shotgun (WGS) entry which is preliminary data.</text>
</comment>
<proteinExistence type="inferred from homology"/>
<dbReference type="STRING" id="6832.A0A553N6S7"/>
<dbReference type="InterPro" id="IPR026739">
    <property type="entry name" value="AP_beta"/>
</dbReference>
<evidence type="ECO:0000256" key="2">
    <source>
        <dbReference type="ARBA" id="ARBA00006613"/>
    </source>
</evidence>
<comment type="similarity">
    <text evidence="2">Belongs to the adaptor complexes large subunit family.</text>
</comment>
<keyword evidence="5" id="KW-0472">Membrane</keyword>
<evidence type="ECO:0000313" key="9">
    <source>
        <dbReference type="Proteomes" id="UP000318571"/>
    </source>
</evidence>
<sequence length="612" mass="68461">MSRTRNSSSSSVSGSASGSSWGSNPAEAPLPWNWSSSLRPAVNGPPVPPLSPAAIQRLFSRYLANPASVHPPEETQRIIRILEKIPDMLDAHTLTSDQILSHCVKLMAANHETVKRLACQLLIRIAQEQSEVALLAANVLHLDRQDPNPNVRAVAVATLCSIPGLAEAHAVPAIQAAWQDSNPRVRQAGITGCGKVWLHSPDVVEDHGLVDALYQRIKDPDPTVLTFTMQTLNYILAQEGGIVINGHMTQYLLQRLPDFPDVELLFVLEYLSDFVSANPAVNSAIKLQMVNQLDPYFESSNGPVFLAAGVLFYRTALDLLARDRAMVGESRLLSDFLIRIRPLISKFLKPSSQPAIQDFQVQLLDFVLSWDRKLSAQASCLWLEFRIKDTKDLAALKGQKIRAMAHVVSAESEVEMVQYLLSLLKSQKLQTEVLTSALLDICERSSDPEVVSAIVTREFQSLAQTDEGTVLVLLRQLRAMDRVLHVGANPDFLRLLFADIHTRRIELNDFQVLANILWALGTYGQQISEAPYILEYLTDEKFDLIEKWELKQSLLYNGFRCFLFHPAVIQPVLGRIGELCSVSRKVNHRINLYFKLLSRPDVLERQRRCLTS</sequence>
<feature type="compositionally biased region" description="Low complexity" evidence="6">
    <location>
        <begin position="7"/>
        <end position="23"/>
    </location>
</feature>
<dbReference type="InterPro" id="IPR011989">
    <property type="entry name" value="ARM-like"/>
</dbReference>
<dbReference type="Pfam" id="PF01602">
    <property type="entry name" value="Adaptin_N"/>
    <property type="match status" value="1"/>
</dbReference>
<dbReference type="InterPro" id="IPR002553">
    <property type="entry name" value="Clathrin/coatomer_adapt-like_N"/>
</dbReference>
<dbReference type="InterPro" id="IPR016024">
    <property type="entry name" value="ARM-type_fold"/>
</dbReference>
<dbReference type="EMBL" id="VCGU01000459">
    <property type="protein sequence ID" value="TRY61126.1"/>
    <property type="molecule type" value="Genomic_DNA"/>
</dbReference>
<dbReference type="GO" id="GO:0012505">
    <property type="term" value="C:endomembrane system"/>
    <property type="evidence" value="ECO:0007669"/>
    <property type="project" value="UniProtKB-SubCell"/>
</dbReference>
<evidence type="ECO:0000256" key="4">
    <source>
        <dbReference type="ARBA" id="ARBA00022927"/>
    </source>
</evidence>
<protein>
    <recommendedName>
        <fullName evidence="7">Clathrin/coatomer adaptor adaptin-like N-terminal domain-containing protein</fullName>
    </recommendedName>
</protein>
<evidence type="ECO:0000259" key="7">
    <source>
        <dbReference type="Pfam" id="PF01602"/>
    </source>
</evidence>
<accession>A0A553N6S7</accession>
<evidence type="ECO:0000313" key="8">
    <source>
        <dbReference type="EMBL" id="TRY61126.1"/>
    </source>
</evidence>
<organism evidence="8 9">
    <name type="scientific">Tigriopus californicus</name>
    <name type="common">Marine copepod</name>
    <dbReference type="NCBI Taxonomy" id="6832"/>
    <lineage>
        <taxon>Eukaryota</taxon>
        <taxon>Metazoa</taxon>
        <taxon>Ecdysozoa</taxon>
        <taxon>Arthropoda</taxon>
        <taxon>Crustacea</taxon>
        <taxon>Multicrustacea</taxon>
        <taxon>Hexanauplia</taxon>
        <taxon>Copepoda</taxon>
        <taxon>Harpacticoida</taxon>
        <taxon>Harpacticidae</taxon>
        <taxon>Tigriopus</taxon>
    </lineage>
</organism>
<dbReference type="Gene3D" id="1.25.10.10">
    <property type="entry name" value="Leucine-rich Repeat Variant"/>
    <property type="match status" value="1"/>
</dbReference>
<dbReference type="SUPFAM" id="SSF48371">
    <property type="entry name" value="ARM repeat"/>
    <property type="match status" value="1"/>
</dbReference>
<dbReference type="PANTHER" id="PTHR11134">
    <property type="entry name" value="ADAPTOR COMPLEX SUBUNIT BETA FAMILY MEMBER"/>
    <property type="match status" value="1"/>
</dbReference>
<evidence type="ECO:0000256" key="3">
    <source>
        <dbReference type="ARBA" id="ARBA00022448"/>
    </source>
</evidence>
<dbReference type="AlphaFoldDB" id="A0A553N6S7"/>
<gene>
    <name evidence="8" type="ORF">TCAL_16288</name>
</gene>